<comment type="caution">
    <text evidence="1">The sequence shown here is derived from an EMBL/GenBank/DDBJ whole genome shotgun (WGS) entry which is preliminary data.</text>
</comment>
<dbReference type="Proteomes" id="UP000789405">
    <property type="component" value="Unassembled WGS sequence"/>
</dbReference>
<dbReference type="AlphaFoldDB" id="A0A9N9D4P4"/>
<reference evidence="1" key="1">
    <citation type="submission" date="2021-06" db="EMBL/GenBank/DDBJ databases">
        <authorList>
            <person name="Kallberg Y."/>
            <person name="Tangrot J."/>
            <person name="Rosling A."/>
        </authorList>
    </citation>
    <scope>NUCLEOTIDE SEQUENCE</scope>
    <source>
        <strain evidence="1">MA453B</strain>
    </source>
</reference>
<feature type="non-terminal residue" evidence="1">
    <location>
        <position position="1"/>
    </location>
</feature>
<dbReference type="EMBL" id="CAJVPY010004718">
    <property type="protein sequence ID" value="CAG8626205.1"/>
    <property type="molecule type" value="Genomic_DNA"/>
</dbReference>
<evidence type="ECO:0000313" key="2">
    <source>
        <dbReference type="Proteomes" id="UP000789405"/>
    </source>
</evidence>
<sequence length="223" mass="25881">HRKDISLTLSKSSTKILNSIEDLNANNYSCCICRQKNGCIEICKSYFQDFGRCHNCGNLNIRKNSCKYCKDIEYACMKRFWGDDIMPMIQIAELAEWIYMPEELFEICNSNQVALKLLTDSKEIDHKFEKELMANFRCCSKFVLPILGIFEQVNKWTIDLTKNAQTKDSLMFLNADREMKSEEFQLSELSSNETVHPEASLISKPLPPLQNLTLDLNKFFEDV</sequence>
<name>A0A9N9D4P4_9GLOM</name>
<accession>A0A9N9D4P4</accession>
<gene>
    <name evidence="1" type="ORF">DERYTH_LOCUS8902</name>
</gene>
<keyword evidence="2" id="KW-1185">Reference proteome</keyword>
<proteinExistence type="predicted"/>
<organism evidence="1 2">
    <name type="scientific">Dentiscutata erythropus</name>
    <dbReference type="NCBI Taxonomy" id="1348616"/>
    <lineage>
        <taxon>Eukaryota</taxon>
        <taxon>Fungi</taxon>
        <taxon>Fungi incertae sedis</taxon>
        <taxon>Mucoromycota</taxon>
        <taxon>Glomeromycotina</taxon>
        <taxon>Glomeromycetes</taxon>
        <taxon>Diversisporales</taxon>
        <taxon>Gigasporaceae</taxon>
        <taxon>Dentiscutata</taxon>
    </lineage>
</organism>
<evidence type="ECO:0000313" key="1">
    <source>
        <dbReference type="EMBL" id="CAG8626205.1"/>
    </source>
</evidence>
<protein>
    <submittedName>
        <fullName evidence="1">19555_t:CDS:1</fullName>
    </submittedName>
</protein>